<dbReference type="EMBL" id="CM037155">
    <property type="protein sequence ID" value="KAH7847912.1"/>
    <property type="molecule type" value="Genomic_DNA"/>
</dbReference>
<gene>
    <name evidence="1" type="ORF">Vadar_031545</name>
</gene>
<evidence type="ECO:0000313" key="2">
    <source>
        <dbReference type="Proteomes" id="UP000828048"/>
    </source>
</evidence>
<keyword evidence="2" id="KW-1185">Reference proteome</keyword>
<reference evidence="1 2" key="1">
    <citation type="journal article" date="2021" name="Hortic Res">
        <title>High-quality reference genome and annotation aids understanding of berry development for evergreen blueberry (Vaccinium darrowii).</title>
        <authorList>
            <person name="Yu J."/>
            <person name="Hulse-Kemp A.M."/>
            <person name="Babiker E."/>
            <person name="Staton M."/>
        </authorList>
    </citation>
    <scope>NUCLEOTIDE SEQUENCE [LARGE SCALE GENOMIC DNA]</scope>
    <source>
        <strain evidence="2">cv. NJ 8807/NJ 8810</strain>
        <tissue evidence="1">Young leaf</tissue>
    </source>
</reference>
<accession>A0ACB7Y3P5</accession>
<sequence>MACLNILVALAVVAVAFPSTLATDWYIGDSRGWSLNVNYTEWASGKTFYIGDQLIFLYKQGAHNVVKVINGTDFQQCTVPSRAVTLSTGDDVITLAEGKHWYICGFSNHCLNGMKLVITVVPQLTLVPAPTSFEAPPPSAATGIAFSKCQAWIVGVFSILVIIMD</sequence>
<organism evidence="1 2">
    <name type="scientific">Vaccinium darrowii</name>
    <dbReference type="NCBI Taxonomy" id="229202"/>
    <lineage>
        <taxon>Eukaryota</taxon>
        <taxon>Viridiplantae</taxon>
        <taxon>Streptophyta</taxon>
        <taxon>Embryophyta</taxon>
        <taxon>Tracheophyta</taxon>
        <taxon>Spermatophyta</taxon>
        <taxon>Magnoliopsida</taxon>
        <taxon>eudicotyledons</taxon>
        <taxon>Gunneridae</taxon>
        <taxon>Pentapetalae</taxon>
        <taxon>asterids</taxon>
        <taxon>Ericales</taxon>
        <taxon>Ericaceae</taxon>
        <taxon>Vaccinioideae</taxon>
        <taxon>Vaccinieae</taxon>
        <taxon>Vaccinium</taxon>
    </lineage>
</organism>
<evidence type="ECO:0000313" key="1">
    <source>
        <dbReference type="EMBL" id="KAH7847912.1"/>
    </source>
</evidence>
<name>A0ACB7Y3P5_9ERIC</name>
<proteinExistence type="predicted"/>
<protein>
    <submittedName>
        <fullName evidence="1">Uncharacterized protein</fullName>
    </submittedName>
</protein>
<comment type="caution">
    <text evidence="1">The sequence shown here is derived from an EMBL/GenBank/DDBJ whole genome shotgun (WGS) entry which is preliminary data.</text>
</comment>
<dbReference type="Proteomes" id="UP000828048">
    <property type="component" value="Chromosome 5"/>
</dbReference>